<evidence type="ECO:0000313" key="2">
    <source>
        <dbReference type="EMBL" id="CAG8722510.1"/>
    </source>
</evidence>
<name>A0A9N9I6S6_9GLOM</name>
<feature type="non-terminal residue" evidence="2">
    <location>
        <position position="80"/>
    </location>
</feature>
<proteinExistence type="predicted"/>
<sequence>METQPLHDTLRKCRSKEKKTSEQRKLRRNLDKKRKCIKRANDTEEYRALQQVKAHDQMRSNRHSSGITSHPSATSSLDTD</sequence>
<dbReference type="Proteomes" id="UP000789342">
    <property type="component" value="Unassembled WGS sequence"/>
</dbReference>
<gene>
    <name evidence="2" type="ORF">AMORRO_LOCUS13430</name>
</gene>
<feature type="compositionally biased region" description="Basic residues" evidence="1">
    <location>
        <begin position="25"/>
        <end position="35"/>
    </location>
</feature>
<accession>A0A9N9I6S6</accession>
<dbReference type="AlphaFoldDB" id="A0A9N9I6S6"/>
<feature type="compositionally biased region" description="Polar residues" evidence="1">
    <location>
        <begin position="63"/>
        <end position="80"/>
    </location>
</feature>
<evidence type="ECO:0000313" key="3">
    <source>
        <dbReference type="Proteomes" id="UP000789342"/>
    </source>
</evidence>
<dbReference type="EMBL" id="CAJVPV010023036">
    <property type="protein sequence ID" value="CAG8722510.1"/>
    <property type="molecule type" value="Genomic_DNA"/>
</dbReference>
<evidence type="ECO:0000256" key="1">
    <source>
        <dbReference type="SAM" id="MobiDB-lite"/>
    </source>
</evidence>
<protein>
    <submittedName>
        <fullName evidence="2">172_t:CDS:1</fullName>
    </submittedName>
</protein>
<feature type="region of interest" description="Disordered" evidence="1">
    <location>
        <begin position="1"/>
        <end position="35"/>
    </location>
</feature>
<keyword evidence="3" id="KW-1185">Reference proteome</keyword>
<feature type="region of interest" description="Disordered" evidence="1">
    <location>
        <begin position="51"/>
        <end position="80"/>
    </location>
</feature>
<organism evidence="2 3">
    <name type="scientific">Acaulospora morrowiae</name>
    <dbReference type="NCBI Taxonomy" id="94023"/>
    <lineage>
        <taxon>Eukaryota</taxon>
        <taxon>Fungi</taxon>
        <taxon>Fungi incertae sedis</taxon>
        <taxon>Mucoromycota</taxon>
        <taxon>Glomeromycotina</taxon>
        <taxon>Glomeromycetes</taxon>
        <taxon>Diversisporales</taxon>
        <taxon>Acaulosporaceae</taxon>
        <taxon>Acaulospora</taxon>
    </lineage>
</organism>
<reference evidence="2" key="1">
    <citation type="submission" date="2021-06" db="EMBL/GenBank/DDBJ databases">
        <authorList>
            <person name="Kallberg Y."/>
            <person name="Tangrot J."/>
            <person name="Rosling A."/>
        </authorList>
    </citation>
    <scope>NUCLEOTIDE SEQUENCE</scope>
    <source>
        <strain evidence="2">CL551</strain>
    </source>
</reference>
<comment type="caution">
    <text evidence="2">The sequence shown here is derived from an EMBL/GenBank/DDBJ whole genome shotgun (WGS) entry which is preliminary data.</text>
</comment>